<evidence type="ECO:0000256" key="4">
    <source>
        <dbReference type="ARBA" id="ARBA00022490"/>
    </source>
</evidence>
<accession>A0ABN4HQE3</accession>
<evidence type="ECO:0000256" key="2">
    <source>
        <dbReference type="ARBA" id="ARBA00009695"/>
    </source>
</evidence>
<dbReference type="EMBL" id="CP011126">
    <property type="protein sequence ID" value="AKQ33702.1"/>
    <property type="molecule type" value="Genomic_DNA"/>
</dbReference>
<keyword evidence="9" id="KW-1185">Reference proteome</keyword>
<evidence type="ECO:0000256" key="3">
    <source>
        <dbReference type="ARBA" id="ARBA00018111"/>
    </source>
</evidence>
<proteinExistence type="inferred from homology"/>
<evidence type="ECO:0000259" key="7">
    <source>
        <dbReference type="Pfam" id="PF21981"/>
    </source>
</evidence>
<keyword evidence="4 5" id="KW-0963">Cytoplasm</keyword>
<protein>
    <recommendedName>
        <fullName evidence="3 5">Regulatory protein RecX</fullName>
    </recommendedName>
</protein>
<evidence type="ECO:0000313" key="8">
    <source>
        <dbReference type="EMBL" id="AKQ33702.1"/>
    </source>
</evidence>
<dbReference type="HAMAP" id="MF_01114">
    <property type="entry name" value="RecX"/>
    <property type="match status" value="1"/>
</dbReference>
<dbReference type="Gene3D" id="1.10.10.10">
    <property type="entry name" value="Winged helix-like DNA-binding domain superfamily/Winged helix DNA-binding domain"/>
    <property type="match status" value="3"/>
</dbReference>
<evidence type="ECO:0000313" key="9">
    <source>
        <dbReference type="Proteomes" id="UP000063965"/>
    </source>
</evidence>
<name>A0ABN4HQE3_9COXI</name>
<evidence type="ECO:0000256" key="1">
    <source>
        <dbReference type="ARBA" id="ARBA00004496"/>
    </source>
</evidence>
<comment type="function">
    <text evidence="5">Modulates RecA activity.</text>
</comment>
<organism evidence="8 9">
    <name type="scientific">Candidatus Coxiella mudrowiae</name>
    <dbReference type="NCBI Taxonomy" id="2054173"/>
    <lineage>
        <taxon>Bacteria</taxon>
        <taxon>Pseudomonadati</taxon>
        <taxon>Pseudomonadota</taxon>
        <taxon>Gammaproteobacteria</taxon>
        <taxon>Legionellales</taxon>
        <taxon>Coxiellaceae</taxon>
        <taxon>Coxiella</taxon>
    </lineage>
</organism>
<dbReference type="PANTHER" id="PTHR33602">
    <property type="entry name" value="REGULATORY PROTEIN RECX FAMILY PROTEIN"/>
    <property type="match status" value="1"/>
</dbReference>
<gene>
    <name evidence="5 8" type="primary">recX</name>
    <name evidence="8" type="ORF">CleRT_10070</name>
</gene>
<dbReference type="Pfam" id="PF21981">
    <property type="entry name" value="RecX_HTH3"/>
    <property type="match status" value="1"/>
</dbReference>
<feature type="domain" description="RecX third three-helical" evidence="7">
    <location>
        <begin position="113"/>
        <end position="139"/>
    </location>
</feature>
<evidence type="ECO:0000259" key="6">
    <source>
        <dbReference type="Pfam" id="PF02631"/>
    </source>
</evidence>
<dbReference type="InterPro" id="IPR053924">
    <property type="entry name" value="RecX_HTH_2nd"/>
</dbReference>
<dbReference type="PANTHER" id="PTHR33602:SF1">
    <property type="entry name" value="REGULATORY PROTEIN RECX FAMILY PROTEIN"/>
    <property type="match status" value="1"/>
</dbReference>
<reference evidence="8 9" key="1">
    <citation type="journal article" date="2015" name="Genome Biol. Evol.">
        <title>Distinctive Genome Reduction Rates Revealed by Genomic Analyses of Two Coxiella-Like Endosymbionts in Ticks.</title>
        <authorList>
            <person name="Gottlieb Y."/>
            <person name="Lalzar I."/>
            <person name="Klasson L."/>
        </authorList>
    </citation>
    <scope>NUCLEOTIDE SEQUENCE [LARGE SCALE GENOMIC DNA]</scope>
    <source>
        <strain evidence="8 9">CRt</strain>
    </source>
</reference>
<comment type="similarity">
    <text evidence="2 5">Belongs to the RecX family.</text>
</comment>
<dbReference type="InterPro" id="IPR003783">
    <property type="entry name" value="Regulatory_RecX"/>
</dbReference>
<dbReference type="InterPro" id="IPR053925">
    <property type="entry name" value="RecX_HTH_3rd"/>
</dbReference>
<dbReference type="Proteomes" id="UP000063965">
    <property type="component" value="Chromosome"/>
</dbReference>
<dbReference type="InterPro" id="IPR036388">
    <property type="entry name" value="WH-like_DNA-bd_sf"/>
</dbReference>
<dbReference type="RefSeq" id="WP_048875330.1">
    <property type="nucleotide sequence ID" value="NZ_CP011126.1"/>
</dbReference>
<comment type="subcellular location">
    <subcellularLocation>
        <location evidence="1 5">Cytoplasm</location>
    </subcellularLocation>
</comment>
<sequence>MMELREHTIALLARREHSQLELKQKLLNKGYKLSEVEILIISLAVEGLQSDERYTEVYVRQRIAAGFGPHRIVAELKHRGITDSLVRQYIPHDEMFWWEALSQFCKKNIRSKITKKNSARLVRFLMQRGFDSEHIYRWIQNWIQKCQIT</sequence>
<feature type="domain" description="RecX second three-helical" evidence="6">
    <location>
        <begin position="50"/>
        <end position="88"/>
    </location>
</feature>
<evidence type="ECO:0000256" key="5">
    <source>
        <dbReference type="HAMAP-Rule" id="MF_01114"/>
    </source>
</evidence>
<dbReference type="Pfam" id="PF02631">
    <property type="entry name" value="RecX_HTH2"/>
    <property type="match status" value="1"/>
</dbReference>